<dbReference type="OrthoDB" id="9811746at2"/>
<gene>
    <name evidence="2" type="ORF">BA177_09440</name>
</gene>
<dbReference type="Proteomes" id="UP000092695">
    <property type="component" value="Chromosome"/>
</dbReference>
<reference evidence="2 3" key="1">
    <citation type="submission" date="2016-06" db="EMBL/GenBank/DDBJ databases">
        <title>Complete genome sequence of a deep-branching marine Gamma Proteobacterium Woeseia oceani type strain XK5.</title>
        <authorList>
            <person name="Mu D."/>
            <person name="Du Z."/>
        </authorList>
    </citation>
    <scope>NUCLEOTIDE SEQUENCE [LARGE SCALE GENOMIC DNA]</scope>
    <source>
        <strain evidence="2 3">XK5</strain>
    </source>
</reference>
<dbReference type="KEGG" id="woc:BA177_09440"/>
<dbReference type="InterPro" id="IPR015032">
    <property type="entry name" value="ThsB__TIR-like_domain"/>
</dbReference>
<evidence type="ECO:0000313" key="2">
    <source>
        <dbReference type="EMBL" id="ANO51393.1"/>
    </source>
</evidence>
<sequence>MSESNPIRIFVSHLFHEDPDYLRVFEFLESVDRFYYLNCSKPENMPAGGGQEAIRDELIAQIKEAEAVVILANHYSMNADLIRFQLDVAEANEKPILAIRPFGGVANTDEALLARVHEHLEWNERDIADAIKRQARLEDTTRWDVIDFP</sequence>
<evidence type="ECO:0000313" key="3">
    <source>
        <dbReference type="Proteomes" id="UP000092695"/>
    </source>
</evidence>
<dbReference type="AlphaFoldDB" id="A0A193LG00"/>
<keyword evidence="3" id="KW-1185">Reference proteome</keyword>
<evidence type="ECO:0000259" key="1">
    <source>
        <dbReference type="Pfam" id="PF08937"/>
    </source>
</evidence>
<dbReference type="Pfam" id="PF08937">
    <property type="entry name" value="ThsB_TIR"/>
    <property type="match status" value="1"/>
</dbReference>
<protein>
    <recommendedName>
        <fullName evidence="1">Thoeris protein ThsB TIR-like domain-containing protein</fullName>
    </recommendedName>
</protein>
<accession>A0A193LG00</accession>
<dbReference type="SUPFAM" id="SSF52206">
    <property type="entry name" value="Hypothetical protein MTH538"/>
    <property type="match status" value="1"/>
</dbReference>
<dbReference type="STRING" id="1548547.BA177_09440"/>
<feature type="domain" description="Thoeris protein ThsB TIR-like" evidence="1">
    <location>
        <begin position="10"/>
        <end position="101"/>
    </location>
</feature>
<organism evidence="2 3">
    <name type="scientific">Woeseia oceani</name>
    <dbReference type="NCBI Taxonomy" id="1548547"/>
    <lineage>
        <taxon>Bacteria</taxon>
        <taxon>Pseudomonadati</taxon>
        <taxon>Pseudomonadota</taxon>
        <taxon>Gammaproteobacteria</taxon>
        <taxon>Woeseiales</taxon>
        <taxon>Woeseiaceae</taxon>
        <taxon>Woeseia</taxon>
    </lineage>
</organism>
<dbReference type="Gene3D" id="3.40.50.9200">
    <property type="entry name" value="Hypothetical protein MTH538"/>
    <property type="match status" value="1"/>
</dbReference>
<dbReference type="RefSeq" id="WP_068615687.1">
    <property type="nucleotide sequence ID" value="NZ_CP016268.1"/>
</dbReference>
<dbReference type="InterPro" id="IPR036490">
    <property type="entry name" value="ThsB_TIR-like_sf"/>
</dbReference>
<dbReference type="EMBL" id="CP016268">
    <property type="protein sequence ID" value="ANO51393.1"/>
    <property type="molecule type" value="Genomic_DNA"/>
</dbReference>
<name>A0A193LG00_9GAMM</name>
<proteinExistence type="predicted"/>